<dbReference type="SUPFAM" id="SSF52540">
    <property type="entry name" value="P-loop containing nucleoside triphosphate hydrolases"/>
    <property type="match status" value="1"/>
</dbReference>
<dbReference type="RefSeq" id="WP_231320042.1">
    <property type="nucleotide sequence ID" value="NZ_CP088156.1"/>
</dbReference>
<dbReference type="InterPro" id="IPR007111">
    <property type="entry name" value="NACHT_NTPase"/>
</dbReference>
<reference evidence="2" key="1">
    <citation type="journal article" date="2024" name="Antonie Van Leeuwenhoek">
        <title>Bradyrhizobium ontarionense sp. nov., a novel bacterial symbiont isolated from Aeschynomene indica (Indian jointvetch), harbours photosynthesis, nitrogen fixation and nitrous oxide (N2O) reductase genes.</title>
        <authorList>
            <person name="Bromfield E.S.P."/>
            <person name="Cloutier S."/>
        </authorList>
    </citation>
    <scope>NUCLEOTIDE SEQUENCE</scope>
    <source>
        <strain evidence="2">A19</strain>
    </source>
</reference>
<proteinExistence type="predicted"/>
<dbReference type="Gene3D" id="3.40.50.300">
    <property type="entry name" value="P-loop containing nucleotide triphosphate hydrolases"/>
    <property type="match status" value="1"/>
</dbReference>
<feature type="domain" description="NACHT" evidence="1">
    <location>
        <begin position="295"/>
        <end position="391"/>
    </location>
</feature>
<name>A0ABY3R9I0_9BRAD</name>
<gene>
    <name evidence="2" type="ORF">LQG66_33365</name>
</gene>
<dbReference type="EMBL" id="CP088156">
    <property type="protein sequence ID" value="UFZ04030.1"/>
    <property type="molecule type" value="Genomic_DNA"/>
</dbReference>
<accession>A0ABY3R9I0</accession>
<sequence>MSADGIELRLTGKAFKLEFSQMLGSILEAGARALATIKTGGAWIAVAPNAISGLFGVFKGFKSEETQELRAWLLVSGGLAYALEKAVAETAFKTRPPPESLRKLVEDIGARIESRTYTVEPDFFQQPNRLQLIDDVSHELSAWGSQFGGEDKPPEAKKRILSHFPTGLHRTWLKDARRFEALEQALNSPFTASMKIQRELSGYLQYIEEQFTELRLIGQSEDDLNAVRLAQVFVPLRAFVESGQAKDSQPNLAIDSLAVQATAKERPTIKRKIVRVFDALDKWVVAASRKDALRVVSGGPGIGKSSSMRAYAAKLARSGVAYPIFVPLQKLVRPDVPLRERLREYLIEVKEIPFSAFPLETASVVGLQKPFLIIFDGLDELVRPGKDADEIAREFMIDLRSFLDQENGLQSASPISVLALVTGRVAVAGSAARVLKCSGEQILSLLRFSEELRHQNSEMEEVDYDDPAGLLREDQRRAWWKLWQKATRDVPEEMPATLLHRDLYEVTIEPLLLYFIALIRPWVPSRIGDSLARNSIYAKLLRYFYERECGKGDRNFATEFPAFEEYEVVLQAMALAAWYDGSTRIGSIETVEKLLGNWSPDVAHSFRKVIGGNKPAVSAALAFYMRPHEAPNSFEFLHKTFAEYLVSRRIVEAVATISEAFEDAKRHRGVRKKTFDESEQLKDWIRLAGGRALDFDLIRFLRDEVYSCFLQSSEMVVRWREVLVFCMQGQSC</sequence>
<organism evidence="2 3">
    <name type="scientific">Bradyrhizobium ontarionense</name>
    <dbReference type="NCBI Taxonomy" id="2898149"/>
    <lineage>
        <taxon>Bacteria</taxon>
        <taxon>Pseudomonadati</taxon>
        <taxon>Pseudomonadota</taxon>
        <taxon>Alphaproteobacteria</taxon>
        <taxon>Hyphomicrobiales</taxon>
        <taxon>Nitrobacteraceae</taxon>
        <taxon>Bradyrhizobium</taxon>
    </lineage>
</organism>
<evidence type="ECO:0000259" key="1">
    <source>
        <dbReference type="Pfam" id="PF05729"/>
    </source>
</evidence>
<dbReference type="InterPro" id="IPR027417">
    <property type="entry name" value="P-loop_NTPase"/>
</dbReference>
<dbReference type="Proteomes" id="UP001431010">
    <property type="component" value="Chromosome"/>
</dbReference>
<evidence type="ECO:0000313" key="3">
    <source>
        <dbReference type="Proteomes" id="UP001431010"/>
    </source>
</evidence>
<evidence type="ECO:0000313" key="2">
    <source>
        <dbReference type="EMBL" id="UFZ04030.1"/>
    </source>
</evidence>
<dbReference type="Pfam" id="PF05729">
    <property type="entry name" value="NACHT"/>
    <property type="match status" value="1"/>
</dbReference>
<protein>
    <submittedName>
        <fullName evidence="2">NACHT domain-containing protein</fullName>
    </submittedName>
</protein>
<keyword evidence="3" id="KW-1185">Reference proteome</keyword>